<keyword evidence="2" id="KW-1185">Reference proteome</keyword>
<accession>A0A2I0VA33</accession>
<reference evidence="1 2" key="2">
    <citation type="journal article" date="2017" name="Nature">
        <title>The Apostasia genome and the evolution of orchids.</title>
        <authorList>
            <person name="Zhang G.Q."/>
            <person name="Liu K.W."/>
            <person name="Li Z."/>
            <person name="Lohaus R."/>
            <person name="Hsiao Y.Y."/>
            <person name="Niu S.C."/>
            <person name="Wang J.Y."/>
            <person name="Lin Y.C."/>
            <person name="Xu Q."/>
            <person name="Chen L.J."/>
            <person name="Yoshida K."/>
            <person name="Fujiwara S."/>
            <person name="Wang Z.W."/>
            <person name="Zhang Y.Q."/>
            <person name="Mitsuda N."/>
            <person name="Wang M."/>
            <person name="Liu G.H."/>
            <person name="Pecoraro L."/>
            <person name="Huang H.X."/>
            <person name="Xiao X.J."/>
            <person name="Lin M."/>
            <person name="Wu X.Y."/>
            <person name="Wu W.L."/>
            <person name="Chen Y.Y."/>
            <person name="Chang S.B."/>
            <person name="Sakamoto S."/>
            <person name="Ohme-Takagi M."/>
            <person name="Yagi M."/>
            <person name="Zeng S.J."/>
            <person name="Shen C.Y."/>
            <person name="Yeh C.M."/>
            <person name="Luo Y.B."/>
            <person name="Tsai W.C."/>
            <person name="Van de Peer Y."/>
            <person name="Liu Z.J."/>
        </authorList>
    </citation>
    <scope>NUCLEOTIDE SEQUENCE [LARGE SCALE GENOMIC DNA]</scope>
    <source>
        <tissue evidence="1">The whole plant</tissue>
    </source>
</reference>
<protein>
    <submittedName>
        <fullName evidence="1">Uncharacterized protein</fullName>
    </submittedName>
</protein>
<organism evidence="1 2">
    <name type="scientific">Dendrobium catenatum</name>
    <dbReference type="NCBI Taxonomy" id="906689"/>
    <lineage>
        <taxon>Eukaryota</taxon>
        <taxon>Viridiplantae</taxon>
        <taxon>Streptophyta</taxon>
        <taxon>Embryophyta</taxon>
        <taxon>Tracheophyta</taxon>
        <taxon>Spermatophyta</taxon>
        <taxon>Magnoliopsida</taxon>
        <taxon>Liliopsida</taxon>
        <taxon>Asparagales</taxon>
        <taxon>Orchidaceae</taxon>
        <taxon>Epidendroideae</taxon>
        <taxon>Malaxideae</taxon>
        <taxon>Dendrobiinae</taxon>
        <taxon>Dendrobium</taxon>
    </lineage>
</organism>
<name>A0A2I0VA33_9ASPA</name>
<gene>
    <name evidence="1" type="ORF">MA16_Dca024493</name>
</gene>
<dbReference type="AlphaFoldDB" id="A0A2I0VA33"/>
<dbReference type="Proteomes" id="UP000233837">
    <property type="component" value="Unassembled WGS sequence"/>
</dbReference>
<sequence>MSSNKLGELIARQMAWDWQLSKESRERKKQRPFSSSTLKEGKRFLVPLKYLDTNLIKFSGVLQQEEFRQRGCWPLRVSLVRRS</sequence>
<proteinExistence type="predicted"/>
<reference evidence="1 2" key="1">
    <citation type="journal article" date="2016" name="Sci. Rep.">
        <title>The Dendrobium catenatum Lindl. genome sequence provides insights into polysaccharide synthase, floral development and adaptive evolution.</title>
        <authorList>
            <person name="Zhang G.Q."/>
            <person name="Xu Q."/>
            <person name="Bian C."/>
            <person name="Tsai W.C."/>
            <person name="Yeh C.M."/>
            <person name="Liu K.W."/>
            <person name="Yoshida K."/>
            <person name="Zhang L.S."/>
            <person name="Chang S.B."/>
            <person name="Chen F."/>
            <person name="Shi Y."/>
            <person name="Su Y.Y."/>
            <person name="Zhang Y.Q."/>
            <person name="Chen L.J."/>
            <person name="Yin Y."/>
            <person name="Lin M."/>
            <person name="Huang H."/>
            <person name="Deng H."/>
            <person name="Wang Z.W."/>
            <person name="Zhu S.L."/>
            <person name="Zhao X."/>
            <person name="Deng C."/>
            <person name="Niu S.C."/>
            <person name="Huang J."/>
            <person name="Wang M."/>
            <person name="Liu G.H."/>
            <person name="Yang H.J."/>
            <person name="Xiao X.J."/>
            <person name="Hsiao Y.Y."/>
            <person name="Wu W.L."/>
            <person name="Chen Y.Y."/>
            <person name="Mitsuda N."/>
            <person name="Ohme-Takagi M."/>
            <person name="Luo Y.B."/>
            <person name="Van de Peer Y."/>
            <person name="Liu Z.J."/>
        </authorList>
    </citation>
    <scope>NUCLEOTIDE SEQUENCE [LARGE SCALE GENOMIC DNA]</scope>
    <source>
        <tissue evidence="1">The whole plant</tissue>
    </source>
</reference>
<dbReference type="EMBL" id="KZ503976">
    <property type="protein sequence ID" value="PKU60263.1"/>
    <property type="molecule type" value="Genomic_DNA"/>
</dbReference>
<evidence type="ECO:0000313" key="1">
    <source>
        <dbReference type="EMBL" id="PKU60263.1"/>
    </source>
</evidence>
<evidence type="ECO:0000313" key="2">
    <source>
        <dbReference type="Proteomes" id="UP000233837"/>
    </source>
</evidence>